<dbReference type="InterPro" id="IPR029052">
    <property type="entry name" value="Metallo-depent_PP-like"/>
</dbReference>
<dbReference type="RefSeq" id="WP_117324250.1">
    <property type="nucleotide sequence ID" value="NZ_QVTD01000019.1"/>
</dbReference>
<evidence type="ECO:0000256" key="1">
    <source>
        <dbReference type="ARBA" id="ARBA00005662"/>
    </source>
</evidence>
<accession>A0A372L738</accession>
<dbReference type="Proteomes" id="UP000262939">
    <property type="component" value="Unassembled WGS sequence"/>
</dbReference>
<feature type="transmembrane region" description="Helical" evidence="3">
    <location>
        <begin position="21"/>
        <end position="38"/>
    </location>
</feature>
<gene>
    <name evidence="5" type="ORF">D0466_19805</name>
</gene>
<keyword evidence="3" id="KW-0812">Transmembrane</keyword>
<evidence type="ECO:0000256" key="2">
    <source>
        <dbReference type="SAM" id="MobiDB-lite"/>
    </source>
</evidence>
<feature type="compositionally biased region" description="Polar residues" evidence="2">
    <location>
        <begin position="56"/>
        <end position="66"/>
    </location>
</feature>
<evidence type="ECO:0000259" key="4">
    <source>
        <dbReference type="SMART" id="SM00854"/>
    </source>
</evidence>
<proteinExistence type="inferred from homology"/>
<dbReference type="PANTHER" id="PTHR33393">
    <property type="entry name" value="POLYGLUTAMINE SYNTHESIS ACCESSORY PROTEIN RV0574C-RELATED"/>
    <property type="match status" value="1"/>
</dbReference>
<evidence type="ECO:0000313" key="5">
    <source>
        <dbReference type="EMBL" id="RFU60975.1"/>
    </source>
</evidence>
<comment type="caution">
    <text evidence="5">The sequence shown here is derived from an EMBL/GenBank/DDBJ whole genome shotgun (WGS) entry which is preliminary data.</text>
</comment>
<dbReference type="PANTHER" id="PTHR33393:SF13">
    <property type="entry name" value="PGA BIOSYNTHESIS PROTEIN CAPA"/>
    <property type="match status" value="1"/>
</dbReference>
<name>A0A372L738_9BACI</name>
<dbReference type="AlphaFoldDB" id="A0A372L738"/>
<evidence type="ECO:0000256" key="3">
    <source>
        <dbReference type="SAM" id="Phobius"/>
    </source>
</evidence>
<organism evidence="5 6">
    <name type="scientific">Peribacillus glennii</name>
    <dbReference type="NCBI Taxonomy" id="2303991"/>
    <lineage>
        <taxon>Bacteria</taxon>
        <taxon>Bacillati</taxon>
        <taxon>Bacillota</taxon>
        <taxon>Bacilli</taxon>
        <taxon>Bacillales</taxon>
        <taxon>Bacillaceae</taxon>
        <taxon>Peribacillus</taxon>
    </lineage>
</organism>
<dbReference type="Gene3D" id="3.60.21.10">
    <property type="match status" value="1"/>
</dbReference>
<dbReference type="SMART" id="SM00854">
    <property type="entry name" value="PGA_cap"/>
    <property type="match status" value="1"/>
</dbReference>
<feature type="region of interest" description="Disordered" evidence="2">
    <location>
        <begin position="50"/>
        <end position="88"/>
    </location>
</feature>
<comment type="similarity">
    <text evidence="1">Belongs to the CapA family.</text>
</comment>
<keyword evidence="6" id="KW-1185">Reference proteome</keyword>
<dbReference type="SUPFAM" id="SSF56300">
    <property type="entry name" value="Metallo-dependent phosphatases"/>
    <property type="match status" value="1"/>
</dbReference>
<keyword evidence="3" id="KW-0472">Membrane</keyword>
<keyword evidence="3" id="KW-1133">Transmembrane helix</keyword>
<dbReference type="Pfam" id="PF09587">
    <property type="entry name" value="PGA_cap"/>
    <property type="match status" value="1"/>
</dbReference>
<dbReference type="EMBL" id="QVTD01000019">
    <property type="protein sequence ID" value="RFU60975.1"/>
    <property type="molecule type" value="Genomic_DNA"/>
</dbReference>
<evidence type="ECO:0000313" key="6">
    <source>
        <dbReference type="Proteomes" id="UP000262939"/>
    </source>
</evidence>
<dbReference type="InterPro" id="IPR019079">
    <property type="entry name" value="Capsule_synth_CapA"/>
</dbReference>
<reference evidence="5 6" key="1">
    <citation type="submission" date="2018-08" db="EMBL/GenBank/DDBJ databases">
        <title>Bacillus chawlae sp. nov., Bacillus glennii sp. nov., and Bacillus saganii sp. nov. Isolated from the Vehicle Assembly Building at Kennedy Space Center where the Viking Spacecraft were Assembled.</title>
        <authorList>
            <person name="Seuylemezian A."/>
            <person name="Vaishampayan P."/>
        </authorList>
    </citation>
    <scope>NUCLEOTIDE SEQUENCE [LARGE SCALE GENOMIC DNA]</scope>
    <source>
        <strain evidence="5 6">V44-8</strain>
    </source>
</reference>
<sequence length="391" mass="44429">MNRNEKRYRKRRRLKKSVKRVIFAGFIIIIGLLIFNHFTTRPEPAVTKLNEKEENASNQKPEQNPAQKPVGKNESKEPKTNPTIKVSAAGDFTLGTDESFPYQGSFPQEAKSNGLPYFVAKLDNIFQQDDLTTVNLETTFTHATKKTEKTFRFKGDPSYTKILTMGGIESVNLANNHIHDYLEQGYQDTMDNLEKEGIGYFGYENHYVTTIKGIKVGALGYEGWSDTPEVRSLVSQDIEKLREQGVKIILVHFHWGIEKSYVPSESQRNLARYTIDSGADLVLGHHPHVVQGIEEYKGKFIVYSLGNFMFGGNRNTIDKDTFVFQQTFHIQDGELSDKKEIDVVPFSISSVSNRNNYQPVKLTGAEAERVKTKIIDVSNQIGGSDWLQYEK</sequence>
<feature type="domain" description="Capsule synthesis protein CapA" evidence="4">
    <location>
        <begin position="85"/>
        <end position="312"/>
    </location>
</feature>
<dbReference type="CDD" id="cd07381">
    <property type="entry name" value="MPP_CapA"/>
    <property type="match status" value="1"/>
</dbReference>
<protein>
    <submittedName>
        <fullName evidence="5">CapA family protein</fullName>
    </submittedName>
</protein>
<dbReference type="OrthoDB" id="9810906at2"/>
<dbReference type="InterPro" id="IPR052169">
    <property type="entry name" value="CW_Biosynth-Accessory"/>
</dbReference>